<dbReference type="EMBL" id="FYEW01000001">
    <property type="protein sequence ID" value="SNC67495.1"/>
    <property type="molecule type" value="Genomic_DNA"/>
</dbReference>
<evidence type="ECO:0000313" key="1">
    <source>
        <dbReference type="EMBL" id="SNC67495.1"/>
    </source>
</evidence>
<dbReference type="OrthoDB" id="9841577at2"/>
<evidence type="ECO:0000313" key="2">
    <source>
        <dbReference type="Proteomes" id="UP000198131"/>
    </source>
</evidence>
<keyword evidence="2" id="KW-1185">Reference proteome</keyword>
<dbReference type="RefSeq" id="WP_088843228.1">
    <property type="nucleotide sequence ID" value="NZ_FYEW01000001.1"/>
</dbReference>
<name>A0A212TNC4_9BACT</name>
<dbReference type="AlphaFoldDB" id="A0A212TNC4"/>
<dbReference type="Proteomes" id="UP000198131">
    <property type="component" value="Unassembled WGS sequence"/>
</dbReference>
<gene>
    <name evidence="1" type="ORF">SAMN06265337_1971</name>
</gene>
<proteinExistence type="predicted"/>
<accession>A0A212TNC4</accession>
<reference evidence="2" key="1">
    <citation type="submission" date="2017-06" db="EMBL/GenBank/DDBJ databases">
        <authorList>
            <person name="Varghese N."/>
            <person name="Submissions S."/>
        </authorList>
    </citation>
    <scope>NUCLEOTIDE SEQUENCE [LARGE SCALE GENOMIC DNA]</scope>
    <source>
        <strain evidence="2">DSM 11116</strain>
    </source>
</reference>
<sequence length="120" mass="13892">MLVTLHAIIKLDKLPYTETIMGGPVEYERIAPLFAFYNVELEIANRRIILETEIRDFGNGIGVDWDSDDFRELLYTHLKFTGVNKVYALVSESTWRIYTNEQIHFPVSLLLDPIDAAKQM</sequence>
<organism evidence="1 2">
    <name type="scientific">Hymenobacter gelipurpurascens</name>
    <dbReference type="NCBI Taxonomy" id="89968"/>
    <lineage>
        <taxon>Bacteria</taxon>
        <taxon>Pseudomonadati</taxon>
        <taxon>Bacteroidota</taxon>
        <taxon>Cytophagia</taxon>
        <taxon>Cytophagales</taxon>
        <taxon>Hymenobacteraceae</taxon>
        <taxon>Hymenobacter</taxon>
    </lineage>
</organism>
<protein>
    <submittedName>
        <fullName evidence="1">Uncharacterized protein</fullName>
    </submittedName>
</protein>